<organism evidence="1 2">
    <name type="scientific">Halocaridina rubra</name>
    <name type="common">Hawaiian red shrimp</name>
    <dbReference type="NCBI Taxonomy" id="373956"/>
    <lineage>
        <taxon>Eukaryota</taxon>
        <taxon>Metazoa</taxon>
        <taxon>Ecdysozoa</taxon>
        <taxon>Arthropoda</taxon>
        <taxon>Crustacea</taxon>
        <taxon>Multicrustacea</taxon>
        <taxon>Malacostraca</taxon>
        <taxon>Eumalacostraca</taxon>
        <taxon>Eucarida</taxon>
        <taxon>Decapoda</taxon>
        <taxon>Pleocyemata</taxon>
        <taxon>Caridea</taxon>
        <taxon>Atyoidea</taxon>
        <taxon>Atyidae</taxon>
        <taxon>Halocaridina</taxon>
    </lineage>
</organism>
<sequence length="147" mass="16039">LQELGVLCGLMPGSETKSTQLHTVISLVYGMGNDPHSHDASGDDLSGQGTPMTRLKDSLSSPQAFKKHFLDISEVAISTYKHIGRIRSARLTGRDLATFYMSQGEPQKAATFLTDQLTVFLDEKWMLLAANTQLTLATCYKATADSE</sequence>
<evidence type="ECO:0000313" key="2">
    <source>
        <dbReference type="Proteomes" id="UP001381693"/>
    </source>
</evidence>
<protein>
    <submittedName>
        <fullName evidence="1">Trafficking protein particle complex subunit 10</fullName>
    </submittedName>
</protein>
<feature type="non-terminal residue" evidence="1">
    <location>
        <position position="147"/>
    </location>
</feature>
<dbReference type="EMBL" id="JAXCGZ010000848">
    <property type="protein sequence ID" value="KAK7085530.1"/>
    <property type="molecule type" value="Genomic_DNA"/>
</dbReference>
<reference evidence="1 2" key="1">
    <citation type="submission" date="2023-11" db="EMBL/GenBank/DDBJ databases">
        <title>Halocaridina rubra genome assembly.</title>
        <authorList>
            <person name="Smith C."/>
        </authorList>
    </citation>
    <scope>NUCLEOTIDE SEQUENCE [LARGE SCALE GENOMIC DNA]</scope>
    <source>
        <strain evidence="1">EP-1</strain>
        <tissue evidence="1">Whole</tissue>
    </source>
</reference>
<dbReference type="AlphaFoldDB" id="A0AAN8XJ64"/>
<evidence type="ECO:0000313" key="1">
    <source>
        <dbReference type="EMBL" id="KAK7085530.1"/>
    </source>
</evidence>
<dbReference type="GO" id="GO:0005829">
    <property type="term" value="C:cytosol"/>
    <property type="evidence" value="ECO:0007669"/>
    <property type="project" value="GOC"/>
</dbReference>
<dbReference type="PANTHER" id="PTHR13251:SF3">
    <property type="entry name" value="TRAFFICKING PROTEIN PARTICLE COMPLEX SUBUNIT 10"/>
    <property type="match status" value="1"/>
</dbReference>
<proteinExistence type="predicted"/>
<dbReference type="InterPro" id="IPR045126">
    <property type="entry name" value="TRAPPC10/Trs130"/>
</dbReference>
<keyword evidence="2" id="KW-1185">Reference proteome</keyword>
<dbReference type="GO" id="GO:1990071">
    <property type="term" value="C:TRAPPII protein complex"/>
    <property type="evidence" value="ECO:0007669"/>
    <property type="project" value="InterPro"/>
</dbReference>
<dbReference type="Proteomes" id="UP001381693">
    <property type="component" value="Unassembled WGS sequence"/>
</dbReference>
<dbReference type="GO" id="GO:0006891">
    <property type="term" value="P:intra-Golgi vesicle-mediated transport"/>
    <property type="evidence" value="ECO:0007669"/>
    <property type="project" value="TreeGrafter"/>
</dbReference>
<comment type="caution">
    <text evidence="1">The sequence shown here is derived from an EMBL/GenBank/DDBJ whole genome shotgun (WGS) entry which is preliminary data.</text>
</comment>
<dbReference type="GO" id="GO:0034498">
    <property type="term" value="P:early endosome to Golgi transport"/>
    <property type="evidence" value="ECO:0007669"/>
    <property type="project" value="TreeGrafter"/>
</dbReference>
<gene>
    <name evidence="1" type="primary">TRAPPC10_2</name>
    <name evidence="1" type="ORF">SK128_005596</name>
</gene>
<accession>A0AAN8XJ64</accession>
<feature type="non-terminal residue" evidence="1">
    <location>
        <position position="1"/>
    </location>
</feature>
<dbReference type="PANTHER" id="PTHR13251">
    <property type="entry name" value="EPILEPSY HOLOPROSENCEPHALY CANDIDATE 1/TMEM1"/>
    <property type="match status" value="1"/>
</dbReference>
<name>A0AAN8XJ64_HALRR</name>